<protein>
    <submittedName>
        <fullName evidence="6">Outer membrane protein OmpA</fullName>
    </submittedName>
</protein>
<dbReference type="InterPro" id="IPR006665">
    <property type="entry name" value="OmpA-like"/>
</dbReference>
<dbReference type="PANTHER" id="PTHR30329:SF21">
    <property type="entry name" value="LIPOPROTEIN YIAD-RELATED"/>
    <property type="match status" value="1"/>
</dbReference>
<feature type="domain" description="OmpA-like" evidence="5">
    <location>
        <begin position="565"/>
        <end position="687"/>
    </location>
</feature>
<dbReference type="Proteomes" id="UP000184532">
    <property type="component" value="Unassembled WGS sequence"/>
</dbReference>
<evidence type="ECO:0000256" key="3">
    <source>
        <dbReference type="ARBA" id="ARBA00023237"/>
    </source>
</evidence>
<accession>A0A1M5L0U0</accession>
<dbReference type="Gene3D" id="2.120.10.30">
    <property type="entry name" value="TolB, C-terminal domain"/>
    <property type="match status" value="1"/>
</dbReference>
<dbReference type="InterPro" id="IPR011659">
    <property type="entry name" value="WD40"/>
</dbReference>
<evidence type="ECO:0000259" key="5">
    <source>
        <dbReference type="PROSITE" id="PS51123"/>
    </source>
</evidence>
<dbReference type="Pfam" id="PF00691">
    <property type="entry name" value="OmpA"/>
    <property type="match status" value="1"/>
</dbReference>
<keyword evidence="3" id="KW-0998">Cell outer membrane</keyword>
<dbReference type="InterPro" id="IPR011042">
    <property type="entry name" value="6-blade_b-propeller_TolB-like"/>
</dbReference>
<dbReference type="Gene3D" id="3.30.1330.60">
    <property type="entry name" value="OmpA-like domain"/>
    <property type="match status" value="1"/>
</dbReference>
<reference evidence="7" key="1">
    <citation type="submission" date="2016-11" db="EMBL/GenBank/DDBJ databases">
        <authorList>
            <person name="Varghese N."/>
            <person name="Submissions S."/>
        </authorList>
    </citation>
    <scope>NUCLEOTIDE SEQUENCE [LARGE SCALE GENOMIC DNA]</scope>
    <source>
        <strain evidence="7">DSM 22638</strain>
    </source>
</reference>
<proteinExistence type="predicted"/>
<evidence type="ECO:0000256" key="4">
    <source>
        <dbReference type="PROSITE-ProRule" id="PRU00473"/>
    </source>
</evidence>
<dbReference type="InterPro" id="IPR036737">
    <property type="entry name" value="OmpA-like_sf"/>
</dbReference>
<dbReference type="GO" id="GO:0009279">
    <property type="term" value="C:cell outer membrane"/>
    <property type="evidence" value="ECO:0007669"/>
    <property type="project" value="UniProtKB-SubCell"/>
</dbReference>
<dbReference type="SUPFAM" id="SSF82171">
    <property type="entry name" value="DPP6 N-terminal domain-like"/>
    <property type="match status" value="1"/>
</dbReference>
<dbReference type="AlphaFoldDB" id="A0A1M5L0U0"/>
<dbReference type="Gene3D" id="2.60.40.1120">
    <property type="entry name" value="Carboxypeptidase-like, regulatory domain"/>
    <property type="match status" value="1"/>
</dbReference>
<dbReference type="PROSITE" id="PS51123">
    <property type="entry name" value="OMPA_2"/>
    <property type="match status" value="1"/>
</dbReference>
<dbReference type="InterPro" id="IPR050330">
    <property type="entry name" value="Bact_OuterMem_StrucFunc"/>
</dbReference>
<dbReference type="RefSeq" id="WP_073178926.1">
    <property type="nucleotide sequence ID" value="NZ_FQWL01000002.1"/>
</dbReference>
<dbReference type="PRINTS" id="PR01021">
    <property type="entry name" value="OMPADOMAIN"/>
</dbReference>
<dbReference type="OrthoDB" id="9809364at2"/>
<evidence type="ECO:0000313" key="7">
    <source>
        <dbReference type="Proteomes" id="UP000184532"/>
    </source>
</evidence>
<sequence length="687" mass="78484">MKRPIIILFLLLAFGLKAQSVSFLQFEDEELYEAPNTPKTNYSSRTAFIKNLEGLNNRALVKFMAKKGVTEKLIKQANEFYDKMWYAEAARVFDIVLEKSEAQHSINLLSRAGDSHYYSGNMERAYKWYHELYETFKSEISEDRFFKYTHVLKGTGRYRRAAKLTKLYRQKRDGTGLGEEGRVNAERDVPQLVEIKNVAINSKYSDFSPMFHNESEVVFASSLDSSFLTTRKYRWNNQPFLDLYVAKADEDGVDLSGAKKFSNKINTKYHEASVAFSPDQTIIYFTRNNYGKKLKRGKNGINHLKIYRSELVDGEWTKAVELPFNSENHSNGHPSVSPDGKKLYFVSDRPGGFGGTDVYVVDILENGGYSDPLNLGRTVNTSKKEMFPYITKDALYFSSDRTMGLGGLDIYKSDVVEGVFSVGINLGEPINSNRDDFSYIIDEGGEKGYFASNRKGGKGDDDIYSFKNILNLNAISGIIEDEADGTIIPDAEVFLFDKDEVRVAQTRTQPDGSFVFKNLRPVSRYTVKTVKKGYFDSTSEIRTKNNERVSFTQPMKRLEEIIAEDEGVLKLEVETIYFDFDKFNIKPRSAQELDKLVAVMTEYPKMVIKIESHTDAIGTRAYNKYLSDKRAKSTRDYLVANGIEAERIQSANGYGEEQLLNNCRDGTRCSRDKHRQNRRSEFIIVEM</sequence>
<name>A0A1M5L0U0_9FLAO</name>
<dbReference type="InterPro" id="IPR006664">
    <property type="entry name" value="OMP_bac"/>
</dbReference>
<gene>
    <name evidence="6" type="ORF">SAMN04488116_1892</name>
</gene>
<dbReference type="PANTHER" id="PTHR30329">
    <property type="entry name" value="STATOR ELEMENT OF FLAGELLAR MOTOR COMPLEX"/>
    <property type="match status" value="1"/>
</dbReference>
<dbReference type="Pfam" id="PF07676">
    <property type="entry name" value="PD40"/>
    <property type="match status" value="3"/>
</dbReference>
<dbReference type="EMBL" id="FQWL01000002">
    <property type="protein sequence ID" value="SHG58611.1"/>
    <property type="molecule type" value="Genomic_DNA"/>
</dbReference>
<dbReference type="SUPFAM" id="SSF49478">
    <property type="entry name" value="Cna protein B-type domain"/>
    <property type="match status" value="1"/>
</dbReference>
<evidence type="ECO:0000256" key="2">
    <source>
        <dbReference type="ARBA" id="ARBA00023136"/>
    </source>
</evidence>
<organism evidence="6 7">
    <name type="scientific">Flagellimonas flava</name>
    <dbReference type="NCBI Taxonomy" id="570519"/>
    <lineage>
        <taxon>Bacteria</taxon>
        <taxon>Pseudomonadati</taxon>
        <taxon>Bacteroidota</taxon>
        <taxon>Flavobacteriia</taxon>
        <taxon>Flavobacteriales</taxon>
        <taxon>Flavobacteriaceae</taxon>
        <taxon>Flagellimonas</taxon>
    </lineage>
</organism>
<dbReference type="SUPFAM" id="SSF103088">
    <property type="entry name" value="OmpA-like"/>
    <property type="match status" value="1"/>
</dbReference>
<dbReference type="Pfam" id="PF13620">
    <property type="entry name" value="CarboxypepD_reg"/>
    <property type="match status" value="1"/>
</dbReference>
<evidence type="ECO:0000313" key="6">
    <source>
        <dbReference type="EMBL" id="SHG58611.1"/>
    </source>
</evidence>
<keyword evidence="2 4" id="KW-0472">Membrane</keyword>
<dbReference type="STRING" id="570519.SAMN04488116_1892"/>
<keyword evidence="7" id="KW-1185">Reference proteome</keyword>
<dbReference type="CDD" id="cd07185">
    <property type="entry name" value="OmpA_C-like"/>
    <property type="match status" value="1"/>
</dbReference>
<evidence type="ECO:0000256" key="1">
    <source>
        <dbReference type="ARBA" id="ARBA00004442"/>
    </source>
</evidence>
<comment type="subcellular location">
    <subcellularLocation>
        <location evidence="1">Cell outer membrane</location>
    </subcellularLocation>
</comment>